<organism evidence="11 12">
    <name type="scientific">Arabidopsis thaliana</name>
    <name type="common">Mouse-ear cress</name>
    <dbReference type="NCBI Taxonomy" id="3702"/>
    <lineage>
        <taxon>Eukaryota</taxon>
        <taxon>Viridiplantae</taxon>
        <taxon>Streptophyta</taxon>
        <taxon>Embryophyta</taxon>
        <taxon>Tracheophyta</taxon>
        <taxon>Spermatophyta</taxon>
        <taxon>Magnoliopsida</taxon>
        <taxon>eudicotyledons</taxon>
        <taxon>Gunneridae</taxon>
        <taxon>Pentapetalae</taxon>
        <taxon>rosids</taxon>
        <taxon>malvids</taxon>
        <taxon>Brassicales</taxon>
        <taxon>Brassicaceae</taxon>
        <taxon>Camelineae</taxon>
        <taxon>Arabidopsis</taxon>
    </lineage>
</organism>
<evidence type="ECO:0000256" key="5">
    <source>
        <dbReference type="ARBA" id="ARBA00022989"/>
    </source>
</evidence>
<proteinExistence type="inferred from homology"/>
<comment type="subcellular location">
    <subcellularLocation>
        <location evidence="1">Membrane</location>
        <topology evidence="1">Multi-pass membrane protein</topology>
    </subcellularLocation>
</comment>
<dbReference type="InterPro" id="IPR013936">
    <property type="entry name" value="CRT-like"/>
</dbReference>
<dbReference type="Pfam" id="PF00581">
    <property type="entry name" value="Rhodanese"/>
    <property type="match status" value="1"/>
</dbReference>
<dbReference type="Gene3D" id="3.10.50.40">
    <property type="match status" value="1"/>
</dbReference>
<dbReference type="InterPro" id="IPR046357">
    <property type="entry name" value="PPIase_dom_sf"/>
</dbReference>
<dbReference type="SUPFAM" id="SSF103481">
    <property type="entry name" value="Multidrug resistance efflux transporter EmrE"/>
    <property type="match status" value="1"/>
</dbReference>
<dbReference type="InterPro" id="IPR000297">
    <property type="entry name" value="PPIase_PpiC"/>
</dbReference>
<dbReference type="Gene3D" id="3.40.250.10">
    <property type="entry name" value="Rhodanese-like domain"/>
    <property type="match status" value="1"/>
</dbReference>
<sequence>MATTSSDRLIAGLTASIGSIESRYANPAQSVSLICRNQINGAPPIVLRSSRRSRLWLIEAIPPAKSWNGSNDGDEDIKKSDTRNYAIGGTGGHAVAGKDDRTMEIVIAAATTAALGVGNRVLYKLALIPLKQYPFFLAQLSTFGYVAVYFSILYFRYRAGIVTKEMLSVPKLPFLIVGVLESLALAAGMAAASNLSGPSTTVLSQTFLVWQILFSIIFLGRRYRINQILGCTLVAFGVIVSVASGSGAAHSFKDTGILWSLLMVFSFLLQGADTVMKEVIFLDSKKRLKGASLDLFVVNSYGSIFQVICIALLLPFLSKLWGIPFNQLPSYIRDGGACFLNIGSRITGCEGAPLLPVMFVMMNMAYNISLLRLIKISSAVVSSLASTVSVPIAVYCFTLPLPYLGVASTLPRGLSITPTLAIASPPHLRWFSKFSRQFLGGRISSLRPRIPSPCPIRLSGFPALKMRASFSSGSSGSSASREILVQHLLVKNNDVELFAELQKKFLDGEEMSDLAAEYSICPSKKDGGILGWVPEFEEAAFKAELNQVVRCRTQFGLHLLQVLSEREPVKDIQVEELHSKMQDPVFMDEAQLIDVREPNEIEIASLPGFKVFPLRQFGTWAPDITSKLNPEKDTFVLCKVGGRSMQVANWLQSQGFKSVYNITGGIQAYSLKVDPSIPTY</sequence>
<evidence type="ECO:0000256" key="7">
    <source>
        <dbReference type="PROSITE-ProRule" id="PRU00278"/>
    </source>
</evidence>
<dbReference type="PROSITE" id="PS50206">
    <property type="entry name" value="RHODANESE_3"/>
    <property type="match status" value="1"/>
</dbReference>
<evidence type="ECO:0000313" key="12">
    <source>
        <dbReference type="Proteomes" id="UP000516314"/>
    </source>
</evidence>
<feature type="transmembrane region" description="Helical" evidence="8">
    <location>
        <begin position="228"/>
        <end position="250"/>
    </location>
</feature>
<feature type="transmembrane region" description="Helical" evidence="8">
    <location>
        <begin position="354"/>
        <end position="374"/>
    </location>
</feature>
<dbReference type="GO" id="GO:0016020">
    <property type="term" value="C:membrane"/>
    <property type="evidence" value="ECO:0007669"/>
    <property type="project" value="UniProtKB-SubCell"/>
</dbReference>
<dbReference type="SMART" id="SM00450">
    <property type="entry name" value="RHOD"/>
    <property type="match status" value="1"/>
</dbReference>
<protein>
    <submittedName>
        <fullName evidence="11">(thale cress) hypothetical protein</fullName>
    </submittedName>
</protein>
<evidence type="ECO:0000256" key="3">
    <source>
        <dbReference type="ARBA" id="ARBA00022448"/>
    </source>
</evidence>
<reference evidence="11 12" key="1">
    <citation type="submission" date="2020-09" db="EMBL/GenBank/DDBJ databases">
        <authorList>
            <person name="Ashkenazy H."/>
        </authorList>
    </citation>
    <scope>NUCLEOTIDE SEQUENCE [LARGE SCALE GENOMIC DNA]</scope>
    <source>
        <strain evidence="12">cv. Cdm-0</strain>
    </source>
</reference>
<dbReference type="EMBL" id="LR881470">
    <property type="protein sequence ID" value="CAD5332147.1"/>
    <property type="molecule type" value="Genomic_DNA"/>
</dbReference>
<keyword evidence="7" id="KW-0697">Rotamase</keyword>
<evidence type="ECO:0000256" key="1">
    <source>
        <dbReference type="ARBA" id="ARBA00004141"/>
    </source>
</evidence>
<dbReference type="Pfam" id="PF08627">
    <property type="entry name" value="CRT-like"/>
    <property type="match status" value="1"/>
</dbReference>
<evidence type="ECO:0000256" key="4">
    <source>
        <dbReference type="ARBA" id="ARBA00022692"/>
    </source>
</evidence>
<dbReference type="PROSITE" id="PS50198">
    <property type="entry name" value="PPIC_PPIASE_2"/>
    <property type="match status" value="1"/>
</dbReference>
<feature type="transmembrane region" description="Helical" evidence="8">
    <location>
        <begin position="105"/>
        <end position="123"/>
    </location>
</feature>
<keyword evidence="5 8" id="KW-1133">Transmembrane helix</keyword>
<feature type="transmembrane region" description="Helical" evidence="8">
    <location>
        <begin position="175"/>
        <end position="196"/>
    </location>
</feature>
<evidence type="ECO:0000259" key="10">
    <source>
        <dbReference type="PROSITE" id="PS50206"/>
    </source>
</evidence>
<evidence type="ECO:0000313" key="11">
    <source>
        <dbReference type="EMBL" id="CAD5332147.1"/>
    </source>
</evidence>
<feature type="transmembrane region" description="Helical" evidence="8">
    <location>
        <begin position="135"/>
        <end position="155"/>
    </location>
</feature>
<feature type="domain" description="Rhodanese" evidence="10">
    <location>
        <begin position="586"/>
        <end position="678"/>
    </location>
</feature>
<accession>A0A7G2FFQ1</accession>
<dbReference type="SUPFAM" id="SSF54534">
    <property type="entry name" value="FKBP-like"/>
    <property type="match status" value="1"/>
</dbReference>
<dbReference type="PANTHER" id="PTHR31326:SF12">
    <property type="entry name" value="PROTEIN CLT1, CHLOROPLASTIC"/>
    <property type="match status" value="1"/>
</dbReference>
<evidence type="ECO:0000256" key="6">
    <source>
        <dbReference type="ARBA" id="ARBA00023136"/>
    </source>
</evidence>
<keyword evidence="4 8" id="KW-0812">Transmembrane</keyword>
<feature type="transmembrane region" description="Helical" evidence="8">
    <location>
        <begin position="381"/>
        <end position="404"/>
    </location>
</feature>
<evidence type="ECO:0000256" key="8">
    <source>
        <dbReference type="SAM" id="Phobius"/>
    </source>
</evidence>
<dbReference type="InterPro" id="IPR001763">
    <property type="entry name" value="Rhodanese-like_dom"/>
</dbReference>
<name>A0A7G2FFQ1_ARATH</name>
<dbReference type="Proteomes" id="UP000516314">
    <property type="component" value="Chromosome 5"/>
</dbReference>
<keyword evidence="6 8" id="KW-0472">Membrane</keyword>
<feature type="transmembrane region" description="Helical" evidence="8">
    <location>
        <begin position="296"/>
        <end position="317"/>
    </location>
</feature>
<keyword evidence="7" id="KW-0413">Isomerase</keyword>
<dbReference type="GO" id="GO:0003755">
    <property type="term" value="F:peptidyl-prolyl cis-trans isomerase activity"/>
    <property type="evidence" value="ECO:0007669"/>
    <property type="project" value="UniProtKB-KW"/>
</dbReference>
<dbReference type="InterPro" id="IPR037185">
    <property type="entry name" value="EmrE-like"/>
</dbReference>
<dbReference type="AlphaFoldDB" id="A0A7G2FFQ1"/>
<dbReference type="CDD" id="cd01528">
    <property type="entry name" value="RHOD_2"/>
    <property type="match status" value="1"/>
</dbReference>
<feature type="transmembrane region" description="Helical" evidence="8">
    <location>
        <begin position="256"/>
        <end position="275"/>
    </location>
</feature>
<dbReference type="PANTHER" id="PTHR31326">
    <property type="entry name" value="PROTEIN CLT2, CHLOROPLASTIC"/>
    <property type="match status" value="1"/>
</dbReference>
<dbReference type="SUPFAM" id="SSF52821">
    <property type="entry name" value="Rhodanese/Cell cycle control phosphatase"/>
    <property type="match status" value="1"/>
</dbReference>
<evidence type="ECO:0000259" key="9">
    <source>
        <dbReference type="PROSITE" id="PS50198"/>
    </source>
</evidence>
<evidence type="ECO:0000256" key="2">
    <source>
        <dbReference type="ARBA" id="ARBA00006690"/>
    </source>
</evidence>
<feature type="domain" description="PpiC" evidence="9">
    <location>
        <begin position="480"/>
        <end position="564"/>
    </location>
</feature>
<keyword evidence="3" id="KW-0813">Transport</keyword>
<dbReference type="InterPro" id="IPR036873">
    <property type="entry name" value="Rhodanese-like_dom_sf"/>
</dbReference>
<feature type="transmembrane region" description="Helical" evidence="8">
    <location>
        <begin position="202"/>
        <end position="221"/>
    </location>
</feature>
<comment type="similarity">
    <text evidence="2">Belongs to the CRT-like transporter family.</text>
</comment>
<dbReference type="Pfam" id="PF13616">
    <property type="entry name" value="Rotamase_3"/>
    <property type="match status" value="1"/>
</dbReference>
<gene>
    <name evidence="11" type="ORF">AT9943_LOCUS19564</name>
</gene>